<evidence type="ECO:0000256" key="2">
    <source>
        <dbReference type="ARBA" id="ARBA00023315"/>
    </source>
</evidence>
<name>A0A521FAA5_9BACT</name>
<proteinExistence type="predicted"/>
<dbReference type="GO" id="GO:0016779">
    <property type="term" value="F:nucleotidyltransferase activity"/>
    <property type="evidence" value="ECO:0007669"/>
    <property type="project" value="UniProtKB-ARBA"/>
</dbReference>
<dbReference type="OrthoDB" id="9784832at2"/>
<dbReference type="InterPro" id="IPR050065">
    <property type="entry name" value="GlmU-like"/>
</dbReference>
<accession>A0A521FAA5</accession>
<dbReference type="PANTHER" id="PTHR43584">
    <property type="entry name" value="NUCLEOTIDYL TRANSFERASE"/>
    <property type="match status" value="1"/>
</dbReference>
<dbReference type="EMBL" id="FXTP01000016">
    <property type="protein sequence ID" value="SMO93108.1"/>
    <property type="molecule type" value="Genomic_DNA"/>
</dbReference>
<dbReference type="GO" id="GO:0016746">
    <property type="term" value="F:acyltransferase activity"/>
    <property type="evidence" value="ECO:0007669"/>
    <property type="project" value="UniProtKB-KW"/>
</dbReference>
<evidence type="ECO:0000313" key="3">
    <source>
        <dbReference type="EMBL" id="SMO93108.1"/>
    </source>
</evidence>
<protein>
    <submittedName>
        <fullName evidence="3">UDP-N-acetylglucosamine diphosphorylase/glucosamine-1-phosphate N-acetyltransferase</fullName>
    </submittedName>
</protein>
<organism evidence="3 4">
    <name type="scientific">Gracilimonas mengyeensis</name>
    <dbReference type="NCBI Taxonomy" id="1302730"/>
    <lineage>
        <taxon>Bacteria</taxon>
        <taxon>Pseudomonadati</taxon>
        <taxon>Balneolota</taxon>
        <taxon>Balneolia</taxon>
        <taxon>Balneolales</taxon>
        <taxon>Balneolaceae</taxon>
        <taxon>Gracilimonas</taxon>
    </lineage>
</organism>
<dbReference type="CDD" id="cd05635">
    <property type="entry name" value="LbH_unknown"/>
    <property type="match status" value="1"/>
</dbReference>
<gene>
    <name evidence="3" type="ORF">SAMN06265219_11653</name>
</gene>
<dbReference type="Pfam" id="PF13562">
    <property type="entry name" value="NTP_transf_4"/>
    <property type="match status" value="1"/>
</dbReference>
<dbReference type="RefSeq" id="WP_142455751.1">
    <property type="nucleotide sequence ID" value="NZ_FXTP01000016.1"/>
</dbReference>
<dbReference type="InterPro" id="IPR011004">
    <property type="entry name" value="Trimer_LpxA-like_sf"/>
</dbReference>
<keyword evidence="1 3" id="KW-0808">Transferase</keyword>
<keyword evidence="4" id="KW-1185">Reference proteome</keyword>
<evidence type="ECO:0000256" key="1">
    <source>
        <dbReference type="ARBA" id="ARBA00022679"/>
    </source>
</evidence>
<keyword evidence="2" id="KW-0012">Acyltransferase</keyword>
<dbReference type="NCBIfam" id="TIGR03991">
    <property type="entry name" value="alt_bact_glmU"/>
    <property type="match status" value="1"/>
</dbReference>
<evidence type="ECO:0000313" key="4">
    <source>
        <dbReference type="Proteomes" id="UP000317557"/>
    </source>
</evidence>
<sequence length="404" mass="45209">MAHQTAKTVCFFTDQKSQKFRPLTLTRPMDDLRLGIFTIREKWMRTLQVNRYSRLLPDHLDGVFDIGTSASDEACLWVNSRFLPSQQLQGAILKLKEGEKLTFNNETIAALADKKTSAIMHKKKSFNDSYFTPIKLKEAIHLEHLWDLLPLNAYETEKDLALTQLQPLSETNISLPDVITSHPENIYIDEDADIEPGCVLIAKDGPIIIQKKATLEAGCIVRGPAVIGTGATVKMKARIYDGTTIGPVCKVGGEVANCIFHSYSNKGHDGFTGNSIFGQWVNIGADTNTSNLKNNYSPVRMADWASKEEIETEAQFLGTVMGDHSKTAINTMLNTGTICGVSSNIFMANFPPKYIPSFSWVGETDYSVYKFDKALEAMRAMMKRRDKEVTDAYAAMMEYLFKNR</sequence>
<dbReference type="SUPFAM" id="SSF51161">
    <property type="entry name" value="Trimeric LpxA-like enzymes"/>
    <property type="match status" value="1"/>
</dbReference>
<dbReference type="Gene3D" id="2.160.10.10">
    <property type="entry name" value="Hexapeptide repeat proteins"/>
    <property type="match status" value="1"/>
</dbReference>
<reference evidence="3 4" key="1">
    <citation type="submission" date="2017-05" db="EMBL/GenBank/DDBJ databases">
        <authorList>
            <person name="Varghese N."/>
            <person name="Submissions S."/>
        </authorList>
    </citation>
    <scope>NUCLEOTIDE SEQUENCE [LARGE SCALE GENOMIC DNA]</scope>
    <source>
        <strain evidence="3 4">DSM 21985</strain>
    </source>
</reference>
<dbReference type="AlphaFoldDB" id="A0A521FAA5"/>
<dbReference type="Proteomes" id="UP000317557">
    <property type="component" value="Unassembled WGS sequence"/>
</dbReference>
<dbReference type="InterPro" id="IPR023917">
    <property type="entry name" value="Bifunctiontional_GlmU_bac-type"/>
</dbReference>